<organism evidence="2 3">
    <name type="scientific">Prorocentrum cordatum</name>
    <dbReference type="NCBI Taxonomy" id="2364126"/>
    <lineage>
        <taxon>Eukaryota</taxon>
        <taxon>Sar</taxon>
        <taxon>Alveolata</taxon>
        <taxon>Dinophyceae</taxon>
        <taxon>Prorocentrales</taxon>
        <taxon>Prorocentraceae</taxon>
        <taxon>Prorocentrum</taxon>
    </lineage>
</organism>
<evidence type="ECO:0000313" key="2">
    <source>
        <dbReference type="EMBL" id="CAK0873116.1"/>
    </source>
</evidence>
<dbReference type="EMBL" id="CAUYUJ010017242">
    <property type="protein sequence ID" value="CAK0873116.1"/>
    <property type="molecule type" value="Genomic_DNA"/>
</dbReference>
<feature type="region of interest" description="Disordered" evidence="1">
    <location>
        <begin position="148"/>
        <end position="167"/>
    </location>
</feature>
<feature type="compositionally biased region" description="Low complexity" evidence="1">
    <location>
        <begin position="104"/>
        <end position="129"/>
    </location>
</feature>
<feature type="region of interest" description="Disordered" evidence="1">
    <location>
        <begin position="98"/>
        <end position="134"/>
    </location>
</feature>
<comment type="caution">
    <text evidence="2">The sequence shown here is derived from an EMBL/GenBank/DDBJ whole genome shotgun (WGS) entry which is preliminary data.</text>
</comment>
<gene>
    <name evidence="2" type="ORF">PCOR1329_LOCUS58413</name>
</gene>
<dbReference type="Proteomes" id="UP001189429">
    <property type="component" value="Unassembled WGS sequence"/>
</dbReference>
<feature type="compositionally biased region" description="Basic residues" evidence="1">
    <location>
        <begin position="235"/>
        <end position="245"/>
    </location>
</feature>
<evidence type="ECO:0000313" key="3">
    <source>
        <dbReference type="Proteomes" id="UP001189429"/>
    </source>
</evidence>
<protein>
    <recommendedName>
        <fullName evidence="4">Pre-mRNA-splicing factor 38</fullName>
    </recommendedName>
</protein>
<evidence type="ECO:0000256" key="1">
    <source>
        <dbReference type="SAM" id="MobiDB-lite"/>
    </source>
</evidence>
<feature type="compositionally biased region" description="Low complexity" evidence="1">
    <location>
        <begin position="148"/>
        <end position="157"/>
    </location>
</feature>
<keyword evidence="3" id="KW-1185">Reference proteome</keyword>
<accession>A0ABN9VIV9</accession>
<feature type="compositionally biased region" description="Low complexity" evidence="1">
    <location>
        <begin position="206"/>
        <end position="230"/>
    </location>
</feature>
<reference evidence="2" key="1">
    <citation type="submission" date="2023-10" db="EMBL/GenBank/DDBJ databases">
        <authorList>
            <person name="Chen Y."/>
            <person name="Shah S."/>
            <person name="Dougan E. K."/>
            <person name="Thang M."/>
            <person name="Chan C."/>
        </authorList>
    </citation>
    <scope>NUCLEOTIDE SEQUENCE [LARGE SCALE GENOMIC DNA]</scope>
</reference>
<evidence type="ECO:0008006" key="4">
    <source>
        <dbReference type="Google" id="ProtNLM"/>
    </source>
</evidence>
<sequence>MAGGCGNRAGGCGGGYGCQGSAMLGQMGGMPCGCGMPMGMPGMIGMTGMAGMMPVASMGMPMMAQSMMSMPAMGMPMAMPMAVGMAPMAQLGQMAPQMGQHPTMQAGGASSSSAGPSPSPQAAMQASGSGPAGDVMANPLLAAVAQATGASASASSSPQPPPPEVPLSKDARREQLVEQLKQAGEELSRKTRAHHEARRTEERAEAGTAEASQPKEPGGAEPAQEPPAEAEAPKCHLHSAKKPNPKCKFCQRSMIRREASAAEKVAGSRKPQELAPELTGRNEDVEDYSRRTFNCSPMLKEQILQSSYFKSLLDIIK</sequence>
<feature type="region of interest" description="Disordered" evidence="1">
    <location>
        <begin position="182"/>
        <end position="283"/>
    </location>
</feature>
<proteinExistence type="predicted"/>
<name>A0ABN9VIV9_9DINO</name>